<dbReference type="Pfam" id="PF13532">
    <property type="entry name" value="2OG-FeII_Oxy_2"/>
    <property type="match status" value="1"/>
</dbReference>
<accession>A0A7S2QA99</accession>
<dbReference type="Gene3D" id="2.60.120.590">
    <property type="entry name" value="Alpha-ketoglutarate-dependent dioxygenase AlkB-like"/>
    <property type="match status" value="1"/>
</dbReference>
<evidence type="ECO:0000259" key="1">
    <source>
        <dbReference type="PROSITE" id="PS51471"/>
    </source>
</evidence>
<dbReference type="GO" id="GO:0006307">
    <property type="term" value="P:DNA alkylation repair"/>
    <property type="evidence" value="ECO:0007669"/>
    <property type="project" value="InterPro"/>
</dbReference>
<sequence length="188" mass="21494">MFTVVRDGTQWIQPTGPHGPIPRKTAWMVAAGCQCSYRYGGLEVAPCEYPPWMTELMRLVMPMCGFSDDQAMPNSCNLNLYDDGNNSVGWHADDEALFQGKFRDCCIISLSFGARRRFEVRLNWPKEGERCLWQLQLGDGDLCTMEGMTQKHFQHRIAREAMVAGPRINLTWRWISKHAPHCPSARAR</sequence>
<dbReference type="AlphaFoldDB" id="A0A7S2QA99"/>
<dbReference type="InterPro" id="IPR032854">
    <property type="entry name" value="ALKBH3"/>
</dbReference>
<dbReference type="InterPro" id="IPR027450">
    <property type="entry name" value="AlkB-like"/>
</dbReference>
<dbReference type="EMBL" id="HBGW01086638">
    <property type="protein sequence ID" value="CAD9637092.1"/>
    <property type="molecule type" value="Transcribed_RNA"/>
</dbReference>
<organism evidence="2">
    <name type="scientific">Zooxanthella nutricula</name>
    <dbReference type="NCBI Taxonomy" id="1333877"/>
    <lineage>
        <taxon>Eukaryota</taxon>
        <taxon>Sar</taxon>
        <taxon>Alveolata</taxon>
        <taxon>Dinophyceae</taxon>
        <taxon>Peridiniales</taxon>
        <taxon>Peridiniales incertae sedis</taxon>
        <taxon>Zooxanthella</taxon>
    </lineage>
</organism>
<name>A0A7S2QA99_9DINO</name>
<gene>
    <name evidence="2" type="ORF">BRAN1462_LOCUS54914</name>
</gene>
<evidence type="ECO:0000313" key="2">
    <source>
        <dbReference type="EMBL" id="CAD9637092.1"/>
    </source>
</evidence>
<dbReference type="InterPro" id="IPR037151">
    <property type="entry name" value="AlkB-like_sf"/>
</dbReference>
<dbReference type="GO" id="GO:0051213">
    <property type="term" value="F:dioxygenase activity"/>
    <property type="evidence" value="ECO:0007669"/>
    <property type="project" value="InterPro"/>
</dbReference>
<dbReference type="SUPFAM" id="SSF51197">
    <property type="entry name" value="Clavaminate synthase-like"/>
    <property type="match status" value="1"/>
</dbReference>
<dbReference type="PANTHER" id="PTHR31212">
    <property type="entry name" value="ALPHA-KETOGLUTARATE-DEPENDENT DIOXYGENASE ALKB HOMOLOG 3"/>
    <property type="match status" value="1"/>
</dbReference>
<dbReference type="InterPro" id="IPR005123">
    <property type="entry name" value="Oxoglu/Fe-dep_dioxygenase_dom"/>
</dbReference>
<protein>
    <recommendedName>
        <fullName evidence="1">Fe2OG dioxygenase domain-containing protein</fullName>
    </recommendedName>
</protein>
<dbReference type="PROSITE" id="PS51471">
    <property type="entry name" value="FE2OG_OXY"/>
    <property type="match status" value="1"/>
</dbReference>
<proteinExistence type="predicted"/>
<feature type="domain" description="Fe2OG dioxygenase" evidence="1">
    <location>
        <begin position="72"/>
        <end position="176"/>
    </location>
</feature>
<dbReference type="PANTHER" id="PTHR31212:SF4">
    <property type="entry name" value="ALPHA-KETOGLUTARATE-DEPENDENT DIOXYGENASE ALKB HOMOLOG 3"/>
    <property type="match status" value="1"/>
</dbReference>
<reference evidence="2" key="1">
    <citation type="submission" date="2021-01" db="EMBL/GenBank/DDBJ databases">
        <authorList>
            <person name="Corre E."/>
            <person name="Pelletier E."/>
            <person name="Niang G."/>
            <person name="Scheremetjew M."/>
            <person name="Finn R."/>
            <person name="Kale V."/>
            <person name="Holt S."/>
            <person name="Cochrane G."/>
            <person name="Meng A."/>
            <person name="Brown T."/>
            <person name="Cohen L."/>
        </authorList>
    </citation>
    <scope>NUCLEOTIDE SEQUENCE</scope>
    <source>
        <strain evidence="2">RCC3387</strain>
    </source>
</reference>